<name>A0A429XY46_9BACI</name>
<gene>
    <name evidence="3" type="primary">ypjB</name>
    <name evidence="3" type="ORF">D4T97_012270</name>
</gene>
<keyword evidence="4" id="KW-1185">Reference proteome</keyword>
<dbReference type="Pfam" id="PF09577">
    <property type="entry name" value="Spore_YpjB"/>
    <property type="match status" value="1"/>
</dbReference>
<dbReference type="NCBIfam" id="TIGR02878">
    <property type="entry name" value="spore_ypjB"/>
    <property type="match status" value="1"/>
</dbReference>
<dbReference type="OrthoDB" id="2988195at2"/>
<organism evidence="3 4">
    <name type="scientific">Siminovitchia acidinfaciens</name>
    <dbReference type="NCBI Taxonomy" id="2321395"/>
    <lineage>
        <taxon>Bacteria</taxon>
        <taxon>Bacillati</taxon>
        <taxon>Bacillota</taxon>
        <taxon>Bacilli</taxon>
        <taxon>Bacillales</taxon>
        <taxon>Bacillaceae</taxon>
        <taxon>Siminovitchia</taxon>
    </lineage>
</organism>
<dbReference type="EMBL" id="QYTV02000005">
    <property type="protein sequence ID" value="RST73651.1"/>
    <property type="molecule type" value="Genomic_DNA"/>
</dbReference>
<keyword evidence="1" id="KW-0812">Transmembrane</keyword>
<keyword evidence="1" id="KW-0472">Membrane</keyword>
<dbReference type="RefSeq" id="WP_126051040.1">
    <property type="nucleotide sequence ID" value="NZ_QYTV02000005.1"/>
</dbReference>
<keyword evidence="1" id="KW-1133">Transmembrane helix</keyword>
<feature type="transmembrane region" description="Helical" evidence="1">
    <location>
        <begin position="224"/>
        <end position="244"/>
    </location>
</feature>
<protein>
    <submittedName>
        <fullName evidence="3">Sporulation protein YpjB</fullName>
    </submittedName>
</protein>
<evidence type="ECO:0000313" key="3">
    <source>
        <dbReference type="EMBL" id="RST73651.1"/>
    </source>
</evidence>
<feature type="chain" id="PRO_5038447755" evidence="2">
    <location>
        <begin position="25"/>
        <end position="261"/>
    </location>
</feature>
<evidence type="ECO:0000256" key="2">
    <source>
        <dbReference type="SAM" id="SignalP"/>
    </source>
</evidence>
<sequence>MRLVAAIILTILLLFHGNSTDANSESTLQELDQLADEALQLTKFSRLEEAKAILERFAVQFSEQGIKEGKFTMDELRVLTASHHEALRAVTNINMSLEERIRLVTSFRLAADAISSTHQPMWIEMEASVMKEFQKVKNAALEGNKEAYNQNLNTFLSTYTVIQPSLKIDLAAEKLQKLDSKITYIDRYRSDFSEQEWTAHLESLEQDLQKIFSNPDEDEADPSLWWVISMTGSIIILTLSYVSWRKYRGEKQQKKSKDPNN</sequence>
<feature type="signal peptide" evidence="2">
    <location>
        <begin position="1"/>
        <end position="24"/>
    </location>
</feature>
<reference evidence="3" key="1">
    <citation type="submission" date="2018-12" db="EMBL/GenBank/DDBJ databases">
        <authorList>
            <person name="Sun L."/>
            <person name="Chen Z."/>
        </authorList>
    </citation>
    <scope>NUCLEOTIDE SEQUENCE [LARGE SCALE GENOMIC DNA]</scope>
    <source>
        <strain evidence="3">3-2-2</strain>
    </source>
</reference>
<comment type="caution">
    <text evidence="3">The sequence shown here is derived from an EMBL/GenBank/DDBJ whole genome shotgun (WGS) entry which is preliminary data.</text>
</comment>
<dbReference type="AlphaFoldDB" id="A0A429XY46"/>
<dbReference type="InterPro" id="IPR014231">
    <property type="entry name" value="Spore_YpjB"/>
</dbReference>
<evidence type="ECO:0000313" key="4">
    <source>
        <dbReference type="Proteomes" id="UP000287156"/>
    </source>
</evidence>
<accession>A0A429XY46</accession>
<evidence type="ECO:0000256" key="1">
    <source>
        <dbReference type="SAM" id="Phobius"/>
    </source>
</evidence>
<keyword evidence="2" id="KW-0732">Signal</keyword>
<proteinExistence type="predicted"/>
<dbReference type="Proteomes" id="UP000287156">
    <property type="component" value="Unassembled WGS sequence"/>
</dbReference>